<evidence type="ECO:0000313" key="4">
    <source>
        <dbReference type="Proteomes" id="UP000287188"/>
    </source>
</evidence>
<dbReference type="SUPFAM" id="SSF48452">
    <property type="entry name" value="TPR-like"/>
    <property type="match status" value="1"/>
</dbReference>
<accession>A0A402ATI5</accession>
<dbReference type="OrthoDB" id="193829at2"/>
<evidence type="ECO:0000259" key="2">
    <source>
        <dbReference type="Pfam" id="PF12688"/>
    </source>
</evidence>
<dbReference type="InterPro" id="IPR011990">
    <property type="entry name" value="TPR-like_helical_dom_sf"/>
</dbReference>
<dbReference type="InterPro" id="IPR041656">
    <property type="entry name" value="TPR_5"/>
</dbReference>
<comment type="caution">
    <text evidence="3">The sequence shown here is derived from an EMBL/GenBank/DDBJ whole genome shotgun (WGS) entry which is preliminary data.</text>
</comment>
<keyword evidence="1" id="KW-0802">TPR repeat</keyword>
<dbReference type="RefSeq" id="WP_126555297.1">
    <property type="nucleotide sequence ID" value="NZ_BIFS01000002.1"/>
</dbReference>
<dbReference type="Gene3D" id="1.25.40.10">
    <property type="entry name" value="Tetratricopeptide repeat domain"/>
    <property type="match status" value="2"/>
</dbReference>
<feature type="repeat" description="TPR" evidence="1">
    <location>
        <begin position="72"/>
        <end position="105"/>
    </location>
</feature>
<evidence type="ECO:0000256" key="1">
    <source>
        <dbReference type="PROSITE-ProRule" id="PRU00339"/>
    </source>
</evidence>
<dbReference type="EMBL" id="BIFS01000002">
    <property type="protein sequence ID" value="GCE22456.1"/>
    <property type="molecule type" value="Genomic_DNA"/>
</dbReference>
<feature type="domain" description="Tetratrico peptide repeat group 5" evidence="2">
    <location>
        <begin position="38"/>
        <end position="153"/>
    </location>
</feature>
<name>A0A402ATI5_9CHLR</name>
<gene>
    <name evidence="3" type="ORF">KDK_62560</name>
</gene>
<protein>
    <recommendedName>
        <fullName evidence="2">Tetratrico peptide repeat group 5 domain-containing protein</fullName>
    </recommendedName>
</protein>
<proteinExistence type="predicted"/>
<dbReference type="Proteomes" id="UP000287188">
    <property type="component" value="Unassembled WGS sequence"/>
</dbReference>
<dbReference type="Pfam" id="PF12688">
    <property type="entry name" value="TPR_5"/>
    <property type="match status" value="1"/>
</dbReference>
<keyword evidence="4" id="KW-1185">Reference proteome</keyword>
<evidence type="ECO:0000313" key="3">
    <source>
        <dbReference type="EMBL" id="GCE22456.1"/>
    </source>
</evidence>
<dbReference type="AlphaFoldDB" id="A0A402ATI5"/>
<dbReference type="InterPro" id="IPR019734">
    <property type="entry name" value="TPR_rpt"/>
</dbReference>
<sequence length="174" mass="20042">MQDRLQNAIQLRETGHAKEARALLLELVATYPDHAELNYQTAWVHDNLGRESEAVPFYLHAIEQGLSRESLQGALLGLGSTYRTLGQYTKAEQTLRRGMQDFPQDRAFQVFLSMTLHNLQRHAEAMQLLLTNLAETSTDPSLLRYKKAMLFYAPNWIRSGRMIQNNHRVEINFV</sequence>
<organism evidence="3 4">
    <name type="scientific">Dictyobacter kobayashii</name>
    <dbReference type="NCBI Taxonomy" id="2014872"/>
    <lineage>
        <taxon>Bacteria</taxon>
        <taxon>Bacillati</taxon>
        <taxon>Chloroflexota</taxon>
        <taxon>Ktedonobacteria</taxon>
        <taxon>Ktedonobacterales</taxon>
        <taxon>Dictyobacteraceae</taxon>
        <taxon>Dictyobacter</taxon>
    </lineage>
</organism>
<reference evidence="4" key="1">
    <citation type="submission" date="2018-12" db="EMBL/GenBank/DDBJ databases">
        <title>Tengunoibacter tsumagoiensis gen. nov., sp. nov., Dictyobacter kobayashii sp. nov., D. alpinus sp. nov., and D. joshuensis sp. nov. and description of Dictyobacteraceae fam. nov. within the order Ktedonobacterales isolated from Tengu-no-mugimeshi.</title>
        <authorList>
            <person name="Wang C.M."/>
            <person name="Zheng Y."/>
            <person name="Sakai Y."/>
            <person name="Toyoda A."/>
            <person name="Minakuchi Y."/>
            <person name="Abe K."/>
            <person name="Yokota A."/>
            <person name="Yabe S."/>
        </authorList>
    </citation>
    <scope>NUCLEOTIDE SEQUENCE [LARGE SCALE GENOMIC DNA]</scope>
    <source>
        <strain evidence="4">Uno11</strain>
    </source>
</reference>
<dbReference type="PROSITE" id="PS50005">
    <property type="entry name" value="TPR"/>
    <property type="match status" value="1"/>
</dbReference>